<proteinExistence type="predicted"/>
<dbReference type="Proteomes" id="UP000054248">
    <property type="component" value="Unassembled WGS sequence"/>
</dbReference>
<reference evidence="4" key="2">
    <citation type="submission" date="2015-01" db="EMBL/GenBank/DDBJ databases">
        <title>Evolutionary Origins and Diversification of the Mycorrhizal Mutualists.</title>
        <authorList>
            <consortium name="DOE Joint Genome Institute"/>
            <consortium name="Mycorrhizal Genomics Consortium"/>
            <person name="Kohler A."/>
            <person name="Kuo A."/>
            <person name="Nagy L.G."/>
            <person name="Floudas D."/>
            <person name="Copeland A."/>
            <person name="Barry K.W."/>
            <person name="Cichocki N."/>
            <person name="Veneault-Fourrey C."/>
            <person name="LaButti K."/>
            <person name="Lindquist E.A."/>
            <person name="Lipzen A."/>
            <person name="Lundell T."/>
            <person name="Morin E."/>
            <person name="Murat C."/>
            <person name="Riley R."/>
            <person name="Ohm R."/>
            <person name="Sun H."/>
            <person name="Tunlid A."/>
            <person name="Henrissat B."/>
            <person name="Grigoriev I.V."/>
            <person name="Hibbett D.S."/>
            <person name="Martin F."/>
        </authorList>
    </citation>
    <scope>NUCLEOTIDE SEQUENCE [LARGE SCALE GENOMIC DNA]</scope>
    <source>
        <strain evidence="4">MUT 4182</strain>
    </source>
</reference>
<reference evidence="3 4" key="1">
    <citation type="submission" date="2014-04" db="EMBL/GenBank/DDBJ databases">
        <authorList>
            <consortium name="DOE Joint Genome Institute"/>
            <person name="Kuo A."/>
            <person name="Girlanda M."/>
            <person name="Perotto S."/>
            <person name="Kohler A."/>
            <person name="Nagy L.G."/>
            <person name="Floudas D."/>
            <person name="Copeland A."/>
            <person name="Barry K.W."/>
            <person name="Cichocki N."/>
            <person name="Veneault-Fourrey C."/>
            <person name="LaButti K."/>
            <person name="Lindquist E.A."/>
            <person name="Lipzen A."/>
            <person name="Lundell T."/>
            <person name="Morin E."/>
            <person name="Murat C."/>
            <person name="Sun H."/>
            <person name="Tunlid A."/>
            <person name="Henrissat B."/>
            <person name="Grigoriev I.V."/>
            <person name="Hibbett D.S."/>
            <person name="Martin F."/>
            <person name="Nordberg H.P."/>
            <person name="Cantor M.N."/>
            <person name="Hua S.X."/>
        </authorList>
    </citation>
    <scope>NUCLEOTIDE SEQUENCE [LARGE SCALE GENOMIC DNA]</scope>
    <source>
        <strain evidence="3 4">MUT 4182</strain>
    </source>
</reference>
<evidence type="ECO:0000259" key="2">
    <source>
        <dbReference type="Pfam" id="PF10444"/>
    </source>
</evidence>
<dbReference type="EMBL" id="KN823168">
    <property type="protein sequence ID" value="KIO20614.1"/>
    <property type="molecule type" value="Genomic_DNA"/>
</dbReference>
<feature type="region of interest" description="Disordered" evidence="1">
    <location>
        <begin position="192"/>
        <end position="246"/>
    </location>
</feature>
<evidence type="ECO:0000313" key="4">
    <source>
        <dbReference type="Proteomes" id="UP000054248"/>
    </source>
</evidence>
<dbReference type="Pfam" id="PF10444">
    <property type="entry name" value="Nbl1_Borealin_N"/>
    <property type="match status" value="1"/>
</dbReference>
<protein>
    <recommendedName>
        <fullName evidence="2">Borealin N-terminal domain-containing protein</fullName>
    </recommendedName>
</protein>
<gene>
    <name evidence="3" type="ORF">M407DRAFT_29769</name>
</gene>
<keyword evidence="4" id="KW-1185">Reference proteome</keyword>
<sequence>MAFDTPRASRIAATRKYTDAEKQAILQNFDLEVESRRKKLQARLAENLADFEARHRHLIASIPRVLQNMMTVEEFAVEYDGNIATFLEKATRAKMNEGLSVDIEASARKRKQPTEAEGDDNGPSKASKTARRAPLSPTKPSMNSINRPSMTPKASRLMPSTIGGRTTPVSKPVQPTALSRARFASTSNPIAARINVPSPSKPTAAATMRPPSTTDFAPNLPPKTPAYPRPRTREWVSTHESMGPTT</sequence>
<name>A0A0C3Q9H7_9AGAM</name>
<accession>A0A0C3Q9H7</accession>
<dbReference type="OrthoDB" id="2392550at2759"/>
<organism evidence="3 4">
    <name type="scientific">Tulasnella calospora MUT 4182</name>
    <dbReference type="NCBI Taxonomy" id="1051891"/>
    <lineage>
        <taxon>Eukaryota</taxon>
        <taxon>Fungi</taxon>
        <taxon>Dikarya</taxon>
        <taxon>Basidiomycota</taxon>
        <taxon>Agaricomycotina</taxon>
        <taxon>Agaricomycetes</taxon>
        <taxon>Cantharellales</taxon>
        <taxon>Tulasnellaceae</taxon>
        <taxon>Tulasnella</taxon>
    </lineage>
</organism>
<evidence type="ECO:0000256" key="1">
    <source>
        <dbReference type="SAM" id="MobiDB-lite"/>
    </source>
</evidence>
<dbReference type="AlphaFoldDB" id="A0A0C3Q9H7"/>
<feature type="domain" description="Borealin N-terminal" evidence="2">
    <location>
        <begin position="21"/>
        <end position="69"/>
    </location>
</feature>
<feature type="compositionally biased region" description="Polar residues" evidence="1">
    <location>
        <begin position="138"/>
        <end position="149"/>
    </location>
</feature>
<dbReference type="HOGENOM" id="CLU_1129783_0_0_1"/>
<feature type="region of interest" description="Disordered" evidence="1">
    <location>
        <begin position="103"/>
        <end position="174"/>
    </location>
</feature>
<feature type="compositionally biased region" description="Pro residues" evidence="1">
    <location>
        <begin position="219"/>
        <end position="228"/>
    </location>
</feature>
<evidence type="ECO:0000313" key="3">
    <source>
        <dbReference type="EMBL" id="KIO20614.1"/>
    </source>
</evidence>
<dbReference type="InterPro" id="IPR018851">
    <property type="entry name" value="Borealin_N"/>
</dbReference>